<protein>
    <recommendedName>
        <fullName evidence="2">Transposase DDE domain-containing protein</fullName>
    </recommendedName>
</protein>
<evidence type="ECO:0000313" key="1">
    <source>
        <dbReference type="EMBL" id="HEC67437.1"/>
    </source>
</evidence>
<sequence length="125" mass="14717">MLLEKLKQRLKEDAKGLIKNRGYKRYLTVERGGIKINLKKVEAEKKYDGKYVITSNTELKAEEIALAYRELCLPAADRPACRQTGKIERVFRELKSYFEIQPIYHYVPRRIKAHIFLCFLALLLE</sequence>
<name>A0A7C1VZ52_DESA2</name>
<evidence type="ECO:0008006" key="2">
    <source>
        <dbReference type="Google" id="ProtNLM"/>
    </source>
</evidence>
<gene>
    <name evidence="1" type="ORF">ENI35_01265</name>
</gene>
<dbReference type="EMBL" id="DRIH01000042">
    <property type="protein sequence ID" value="HEC67437.1"/>
    <property type="molecule type" value="Genomic_DNA"/>
</dbReference>
<proteinExistence type="predicted"/>
<reference evidence="1" key="1">
    <citation type="journal article" date="2020" name="mSystems">
        <title>Genome- and Community-Level Interaction Insights into Carbon Utilization and Element Cycling Functions of Hydrothermarchaeota in Hydrothermal Sediment.</title>
        <authorList>
            <person name="Zhou Z."/>
            <person name="Liu Y."/>
            <person name="Xu W."/>
            <person name="Pan J."/>
            <person name="Luo Z.H."/>
            <person name="Li M."/>
        </authorList>
    </citation>
    <scope>NUCLEOTIDE SEQUENCE [LARGE SCALE GENOMIC DNA]</scope>
    <source>
        <strain evidence="1">HyVt-389</strain>
    </source>
</reference>
<organism evidence="1">
    <name type="scientific">Desulfofervidus auxilii</name>
    <dbReference type="NCBI Taxonomy" id="1621989"/>
    <lineage>
        <taxon>Bacteria</taxon>
        <taxon>Pseudomonadati</taxon>
        <taxon>Thermodesulfobacteriota</taxon>
        <taxon>Candidatus Desulfofervidia</taxon>
        <taxon>Candidatus Desulfofervidales</taxon>
        <taxon>Candidatus Desulfofervidaceae</taxon>
        <taxon>Candidatus Desulfofervidus</taxon>
    </lineage>
</organism>
<dbReference type="AlphaFoldDB" id="A0A7C1VZ52"/>
<dbReference type="Proteomes" id="UP000885738">
    <property type="component" value="Unassembled WGS sequence"/>
</dbReference>
<comment type="caution">
    <text evidence="1">The sequence shown here is derived from an EMBL/GenBank/DDBJ whole genome shotgun (WGS) entry which is preliminary data.</text>
</comment>
<accession>A0A7C1VZ52</accession>